<feature type="non-terminal residue" evidence="3">
    <location>
        <position position="1"/>
    </location>
</feature>
<dbReference type="CDD" id="cd00176">
    <property type="entry name" value="SPEC"/>
    <property type="match status" value="1"/>
</dbReference>
<sequence length="302" mass="35033">ETEAALADEPTVEHVKAFRKKFDRLEADIKANGGTQLKHINAMADELISEGHSQSKQIEARQRKVNALWAELERLRAKRAAKLETTERVADFDSSCEDAREWMQGKFDLLDRNPNDLKSLQNLERDLKPLEDKIHYLEKLAAEVKKKNPEEAAAIERKIAELRALHADLLRKAHDRIKTAEQSQGQEMFESALRDVLNWIDRTKKALSEEVRPLDVQQAEDLLKKHYELGEQIKDKKYEIEYVQELGQRLLEKNPRLREVEAQLKHLNSEMAVVKVWRVLGELLNFLDMRCCRTCTAFATRS</sequence>
<gene>
    <name evidence="3" type="ORF">OESDEN_23167</name>
</gene>
<reference evidence="3 4" key="1">
    <citation type="submission" date="2014-03" db="EMBL/GenBank/DDBJ databases">
        <title>Draft genome of the hookworm Oesophagostomum dentatum.</title>
        <authorList>
            <person name="Mitreva M."/>
        </authorList>
    </citation>
    <scope>NUCLEOTIDE SEQUENCE [LARGE SCALE GENOMIC DNA]</scope>
    <source>
        <strain evidence="3 4">OD-Hann</strain>
    </source>
</reference>
<keyword evidence="2" id="KW-0175">Coiled coil</keyword>
<evidence type="ECO:0000313" key="4">
    <source>
        <dbReference type="Proteomes" id="UP000053660"/>
    </source>
</evidence>
<dbReference type="Gene3D" id="1.20.58.60">
    <property type="match status" value="2"/>
</dbReference>
<evidence type="ECO:0000256" key="2">
    <source>
        <dbReference type="SAM" id="Coils"/>
    </source>
</evidence>
<organism evidence="3 4">
    <name type="scientific">Oesophagostomum dentatum</name>
    <name type="common">Nodular worm</name>
    <dbReference type="NCBI Taxonomy" id="61180"/>
    <lineage>
        <taxon>Eukaryota</taxon>
        <taxon>Metazoa</taxon>
        <taxon>Ecdysozoa</taxon>
        <taxon>Nematoda</taxon>
        <taxon>Chromadorea</taxon>
        <taxon>Rhabditida</taxon>
        <taxon>Rhabditina</taxon>
        <taxon>Rhabditomorpha</taxon>
        <taxon>Strongyloidea</taxon>
        <taxon>Strongylidae</taxon>
        <taxon>Oesophagostomum</taxon>
    </lineage>
</organism>
<proteinExistence type="predicted"/>
<name>A0A0B1RVX2_OESDE</name>
<dbReference type="SUPFAM" id="SSF46966">
    <property type="entry name" value="Spectrin repeat"/>
    <property type="match status" value="2"/>
</dbReference>
<accession>A0A0B1RVX2</accession>
<keyword evidence="1" id="KW-0677">Repeat</keyword>
<dbReference type="InterPro" id="IPR018159">
    <property type="entry name" value="Spectrin/alpha-actinin"/>
</dbReference>
<evidence type="ECO:0000256" key="1">
    <source>
        <dbReference type="ARBA" id="ARBA00022737"/>
    </source>
</evidence>
<dbReference type="Pfam" id="PF00435">
    <property type="entry name" value="Spectrin"/>
    <property type="match status" value="3"/>
</dbReference>
<dbReference type="EMBL" id="KN610985">
    <property type="protein sequence ID" value="KHJ77213.1"/>
    <property type="molecule type" value="Genomic_DNA"/>
</dbReference>
<dbReference type="AlphaFoldDB" id="A0A0B1RVX2"/>
<dbReference type="SMART" id="SM00150">
    <property type="entry name" value="SPEC"/>
    <property type="match status" value="3"/>
</dbReference>
<evidence type="ECO:0000313" key="3">
    <source>
        <dbReference type="EMBL" id="KHJ77213.1"/>
    </source>
</evidence>
<dbReference type="InterPro" id="IPR002017">
    <property type="entry name" value="Spectrin_repeat"/>
</dbReference>
<dbReference type="OrthoDB" id="5865767at2759"/>
<dbReference type="Proteomes" id="UP000053660">
    <property type="component" value="Unassembled WGS sequence"/>
</dbReference>
<keyword evidence="4" id="KW-1185">Reference proteome</keyword>
<dbReference type="PANTHER" id="PTHR11915">
    <property type="entry name" value="SPECTRIN/FILAMIN RELATED CYTOSKELETAL PROTEIN"/>
    <property type="match status" value="1"/>
</dbReference>
<feature type="coiled-coil region" evidence="2">
    <location>
        <begin position="120"/>
        <end position="172"/>
    </location>
</feature>
<protein>
    <submittedName>
        <fullName evidence="3">Spectrin repeat-containing domain protein</fullName>
    </submittedName>
</protein>